<dbReference type="Proteomes" id="UP000078492">
    <property type="component" value="Unassembled WGS sequence"/>
</dbReference>
<dbReference type="EMBL" id="KQ980849">
    <property type="protein sequence ID" value="KYN12209.1"/>
    <property type="molecule type" value="Genomic_DNA"/>
</dbReference>
<dbReference type="AlphaFoldDB" id="A0A151IWK3"/>
<organism evidence="1 2">
    <name type="scientific">Trachymyrmex cornetzi</name>
    <dbReference type="NCBI Taxonomy" id="471704"/>
    <lineage>
        <taxon>Eukaryota</taxon>
        <taxon>Metazoa</taxon>
        <taxon>Ecdysozoa</taxon>
        <taxon>Arthropoda</taxon>
        <taxon>Hexapoda</taxon>
        <taxon>Insecta</taxon>
        <taxon>Pterygota</taxon>
        <taxon>Neoptera</taxon>
        <taxon>Endopterygota</taxon>
        <taxon>Hymenoptera</taxon>
        <taxon>Apocrita</taxon>
        <taxon>Aculeata</taxon>
        <taxon>Formicoidea</taxon>
        <taxon>Formicidae</taxon>
        <taxon>Myrmicinae</taxon>
        <taxon>Trachymyrmex</taxon>
    </lineage>
</organism>
<sequence length="83" mass="10161">MSFLRRSPLFSNLQLLTVFFQTIFKGWKTATSNGCKMCHHRLRRVINACLRFVYEVRWNDHITPHYRRALWLKVNVRRQYFVS</sequence>
<protein>
    <submittedName>
        <fullName evidence="1">Uncharacterized protein</fullName>
    </submittedName>
</protein>
<evidence type="ECO:0000313" key="2">
    <source>
        <dbReference type="Proteomes" id="UP000078492"/>
    </source>
</evidence>
<keyword evidence="2" id="KW-1185">Reference proteome</keyword>
<accession>A0A151IWK3</accession>
<evidence type="ECO:0000313" key="1">
    <source>
        <dbReference type="EMBL" id="KYN12209.1"/>
    </source>
</evidence>
<reference evidence="1 2" key="1">
    <citation type="submission" date="2015-09" db="EMBL/GenBank/DDBJ databases">
        <title>Trachymyrmex cornetzi WGS genome.</title>
        <authorList>
            <person name="Nygaard S."/>
            <person name="Hu H."/>
            <person name="Boomsma J."/>
            <person name="Zhang G."/>
        </authorList>
    </citation>
    <scope>NUCLEOTIDE SEQUENCE [LARGE SCALE GENOMIC DNA]</scope>
    <source>
        <strain evidence="1">Tcor2-1</strain>
        <tissue evidence="1">Whole body</tissue>
    </source>
</reference>
<gene>
    <name evidence="1" type="ORF">ALC57_15606</name>
</gene>
<proteinExistence type="predicted"/>
<name>A0A151IWK3_9HYME</name>